<reference evidence="1 3" key="1">
    <citation type="submission" date="2016-11" db="EMBL/GenBank/DDBJ databases">
        <authorList>
            <person name="Jaros S."/>
            <person name="Januszkiewicz K."/>
            <person name="Wedrychowicz H."/>
        </authorList>
    </citation>
    <scope>NUCLEOTIDE SEQUENCE [LARGE SCALE GENOMIC DNA]</scope>
    <source>
        <strain evidence="1 3">DSM 784</strain>
    </source>
</reference>
<gene>
    <name evidence="1" type="ORF">SAMN05661012_03641</name>
    <name evidence="2" type="ORF">SR876_27835</name>
</gene>
<dbReference type="OrthoDB" id="9180239at2"/>
<protein>
    <submittedName>
        <fullName evidence="1">Uncharacterized protein</fullName>
    </submittedName>
</protein>
<evidence type="ECO:0000313" key="1">
    <source>
        <dbReference type="EMBL" id="SFW69908.1"/>
    </source>
</evidence>
<dbReference type="Proteomes" id="UP000183788">
    <property type="component" value="Unassembled WGS sequence"/>
</dbReference>
<reference evidence="2 4" key="2">
    <citation type="submission" date="2023-11" db="EMBL/GenBank/DDBJ databases">
        <title>MicrobeMod: A computational toolkit for identifying prokaryotic methylation and restriction-modification with nanopore sequencing.</title>
        <authorList>
            <person name="Crits-Christoph A."/>
            <person name="Kang S.C."/>
            <person name="Lee H."/>
            <person name="Ostrov N."/>
        </authorList>
    </citation>
    <scope>NUCLEOTIDE SEQUENCE [LARGE SCALE GENOMIC DNA]</scope>
    <source>
        <strain evidence="2 4">ATCC 23090</strain>
    </source>
</reference>
<organism evidence="1 3">
    <name type="scientific">Chitinophaga sancti</name>
    <dbReference type="NCBI Taxonomy" id="1004"/>
    <lineage>
        <taxon>Bacteria</taxon>
        <taxon>Pseudomonadati</taxon>
        <taxon>Bacteroidota</taxon>
        <taxon>Chitinophagia</taxon>
        <taxon>Chitinophagales</taxon>
        <taxon>Chitinophagaceae</taxon>
        <taxon>Chitinophaga</taxon>
    </lineage>
</organism>
<dbReference type="AlphaFoldDB" id="A0A1K1RDG2"/>
<evidence type="ECO:0000313" key="4">
    <source>
        <dbReference type="Proteomes" id="UP001326715"/>
    </source>
</evidence>
<dbReference type="EMBL" id="CP140154">
    <property type="protein sequence ID" value="WQG88744.1"/>
    <property type="molecule type" value="Genomic_DNA"/>
</dbReference>
<proteinExistence type="predicted"/>
<keyword evidence="4" id="KW-1185">Reference proteome</keyword>
<dbReference type="RefSeq" id="WP_072362647.1">
    <property type="nucleotide sequence ID" value="NZ_CP139972.1"/>
</dbReference>
<dbReference type="EMBL" id="FPIZ01000011">
    <property type="protein sequence ID" value="SFW69908.1"/>
    <property type="molecule type" value="Genomic_DNA"/>
</dbReference>
<name>A0A1K1RDG2_9BACT</name>
<dbReference type="STRING" id="1004.SAMN05661012_03641"/>
<dbReference type="Proteomes" id="UP001326715">
    <property type="component" value="Chromosome"/>
</dbReference>
<evidence type="ECO:0000313" key="3">
    <source>
        <dbReference type="Proteomes" id="UP000183788"/>
    </source>
</evidence>
<accession>A0A1K1RDG2</accession>
<evidence type="ECO:0000313" key="2">
    <source>
        <dbReference type="EMBL" id="WQG88744.1"/>
    </source>
</evidence>
<sequence length="133" mass="15475">MKKEEVPQDGNNMHEGKFKQLFYATDDAGEYVKVNSVGWEPENIAMQQAWEEVNTKIADARKRMEAGEVSPILYYMEKTIMDLPLLASYVNKFQWQVKRHLKPSVFRKLNDDTLRKYAAAFKISLEELKKAGQ</sequence>